<proteinExistence type="inferred from homology"/>
<evidence type="ECO:0008006" key="11">
    <source>
        <dbReference type="Google" id="ProtNLM"/>
    </source>
</evidence>
<dbReference type="InterPro" id="IPR003400">
    <property type="entry name" value="ExbD"/>
</dbReference>
<evidence type="ECO:0000256" key="8">
    <source>
        <dbReference type="SAM" id="Phobius"/>
    </source>
</evidence>
<keyword evidence="7" id="KW-0653">Protein transport</keyword>
<evidence type="ECO:0000256" key="5">
    <source>
        <dbReference type="ARBA" id="ARBA00022989"/>
    </source>
</evidence>
<dbReference type="EMBL" id="LSDK01000116">
    <property type="protein sequence ID" value="KXB74602.1"/>
    <property type="molecule type" value="Genomic_DNA"/>
</dbReference>
<dbReference type="RefSeq" id="WP_060935786.1">
    <property type="nucleotide sequence ID" value="NZ_KQ960459.1"/>
</dbReference>
<dbReference type="STRING" id="322095.HMPREF3185_01658"/>
<comment type="caution">
    <text evidence="9">The sequence shown here is derived from an EMBL/GenBank/DDBJ whole genome shotgun (WGS) entry which is preliminary data.</text>
</comment>
<dbReference type="PATRIC" id="fig|322095.3.peg.1634"/>
<keyword evidence="7" id="KW-0813">Transport</keyword>
<feature type="transmembrane region" description="Helical" evidence="8">
    <location>
        <begin position="12"/>
        <end position="32"/>
    </location>
</feature>
<evidence type="ECO:0000256" key="1">
    <source>
        <dbReference type="ARBA" id="ARBA00004162"/>
    </source>
</evidence>
<dbReference type="Proteomes" id="UP000070224">
    <property type="component" value="Unassembled WGS sequence"/>
</dbReference>
<dbReference type="GO" id="GO:0005886">
    <property type="term" value="C:plasma membrane"/>
    <property type="evidence" value="ECO:0007669"/>
    <property type="project" value="UniProtKB-SubCell"/>
</dbReference>
<evidence type="ECO:0000256" key="4">
    <source>
        <dbReference type="ARBA" id="ARBA00022692"/>
    </source>
</evidence>
<dbReference type="AlphaFoldDB" id="A0A134B3V0"/>
<gene>
    <name evidence="9" type="ORF">HMPREF3185_01658</name>
</gene>
<comment type="similarity">
    <text evidence="2 7">Belongs to the ExbD/TolR family.</text>
</comment>
<accession>A0A134B3V0</accession>
<comment type="subcellular location">
    <subcellularLocation>
        <location evidence="1">Cell membrane</location>
        <topology evidence="1">Single-pass membrane protein</topology>
    </subcellularLocation>
    <subcellularLocation>
        <location evidence="7">Cell membrane</location>
        <topology evidence="7">Single-pass type II membrane protein</topology>
    </subcellularLocation>
</comment>
<reference evidence="10" key="1">
    <citation type="submission" date="2016-01" db="EMBL/GenBank/DDBJ databases">
        <authorList>
            <person name="Mitreva M."/>
            <person name="Pepin K.H."/>
            <person name="Mihindukulasuriya K.A."/>
            <person name="Fulton R."/>
            <person name="Fronick C."/>
            <person name="O'Laughlin M."/>
            <person name="Miner T."/>
            <person name="Herter B."/>
            <person name="Rosa B.A."/>
            <person name="Cordes M."/>
            <person name="Tomlinson C."/>
            <person name="Wollam A."/>
            <person name="Palsikar V.B."/>
            <person name="Mardis E.R."/>
            <person name="Wilson R.K."/>
        </authorList>
    </citation>
    <scope>NUCLEOTIDE SEQUENCE [LARGE SCALE GENOMIC DNA]</scope>
    <source>
        <strain evidence="10">KA00683</strain>
    </source>
</reference>
<dbReference type="GO" id="GO:0022857">
    <property type="term" value="F:transmembrane transporter activity"/>
    <property type="evidence" value="ECO:0007669"/>
    <property type="project" value="InterPro"/>
</dbReference>
<evidence type="ECO:0000256" key="3">
    <source>
        <dbReference type="ARBA" id="ARBA00022475"/>
    </source>
</evidence>
<evidence type="ECO:0000313" key="9">
    <source>
        <dbReference type="EMBL" id="KXB74602.1"/>
    </source>
</evidence>
<keyword evidence="3" id="KW-1003">Cell membrane</keyword>
<evidence type="ECO:0000256" key="6">
    <source>
        <dbReference type="ARBA" id="ARBA00023136"/>
    </source>
</evidence>
<dbReference type="Pfam" id="PF02472">
    <property type="entry name" value="ExbD"/>
    <property type="match status" value="1"/>
</dbReference>
<evidence type="ECO:0000256" key="7">
    <source>
        <dbReference type="RuleBase" id="RU003879"/>
    </source>
</evidence>
<sequence>MATKRKTPGINGSSSADIAFMLLIFFLITTSMDTDKGLKRRLPPMAPKQQKQQEIEINDRNIMRLLVNRADEIVISRKDASGVDQLIPVKLDQLKDYAVEFITNPENKPFLPELERREIEGLGERTVITSGYAISIKNEVETSYQQYVNVQNELIKAYNEVWDAFAKKEFGGKTFEALSPSEKKSVQDAYPMHISEMALSNLAKK</sequence>
<dbReference type="PANTHER" id="PTHR30558">
    <property type="entry name" value="EXBD MEMBRANE COMPONENT OF PMF-DRIVEN MACROMOLECULE IMPORT SYSTEM"/>
    <property type="match status" value="1"/>
</dbReference>
<dbReference type="GO" id="GO:0015031">
    <property type="term" value="P:protein transport"/>
    <property type="evidence" value="ECO:0007669"/>
    <property type="project" value="UniProtKB-KW"/>
</dbReference>
<dbReference type="PANTHER" id="PTHR30558:SF3">
    <property type="entry name" value="BIOPOLYMER TRANSPORT PROTEIN EXBD-RELATED"/>
    <property type="match status" value="1"/>
</dbReference>
<keyword evidence="10" id="KW-1185">Reference proteome</keyword>
<keyword evidence="4 7" id="KW-0812">Transmembrane</keyword>
<keyword evidence="5 8" id="KW-1133">Transmembrane helix</keyword>
<evidence type="ECO:0000313" key="10">
    <source>
        <dbReference type="Proteomes" id="UP000070224"/>
    </source>
</evidence>
<protein>
    <recommendedName>
        <fullName evidence="11">Transport energizing protein, ExbD/TolR family</fullName>
    </recommendedName>
</protein>
<name>A0A134B3V0_9PORP</name>
<evidence type="ECO:0000256" key="2">
    <source>
        <dbReference type="ARBA" id="ARBA00005811"/>
    </source>
</evidence>
<keyword evidence="6 8" id="KW-0472">Membrane</keyword>
<organism evidence="9 10">
    <name type="scientific">Porphyromonas somerae</name>
    <dbReference type="NCBI Taxonomy" id="322095"/>
    <lineage>
        <taxon>Bacteria</taxon>
        <taxon>Pseudomonadati</taxon>
        <taxon>Bacteroidota</taxon>
        <taxon>Bacteroidia</taxon>
        <taxon>Bacteroidales</taxon>
        <taxon>Porphyromonadaceae</taxon>
        <taxon>Porphyromonas</taxon>
    </lineage>
</organism>